<comment type="caution">
    <text evidence="1">The sequence shown here is derived from an EMBL/GenBank/DDBJ whole genome shotgun (WGS) entry which is preliminary data.</text>
</comment>
<sequence length="60" mass="6489">MTICDPGWPLESPGQSRRVCLEKAWTGKARAKEGIDTGAGKAYCNIVQSMEHQVSGKCHA</sequence>
<proteinExistence type="predicted"/>
<organism evidence="1">
    <name type="scientific">Fusarium pseudograminearum CS3487</name>
    <dbReference type="NCBI Taxonomy" id="1318458"/>
    <lineage>
        <taxon>Eukaryota</taxon>
        <taxon>Fungi</taxon>
        <taxon>Dikarya</taxon>
        <taxon>Ascomycota</taxon>
        <taxon>Pezizomycotina</taxon>
        <taxon>Sordariomycetes</taxon>
        <taxon>Hypocreomycetidae</taxon>
        <taxon>Hypocreales</taxon>
        <taxon>Nectriaceae</taxon>
        <taxon>Fusarium</taxon>
    </lineage>
</organism>
<dbReference type="AlphaFoldDB" id="A0A096PDG7"/>
<accession>A0A096PDG7</accession>
<reference evidence="1" key="1">
    <citation type="submission" date="2013-05" db="EMBL/GenBank/DDBJ databases">
        <title>Draft genome sequences of six wheat associated Fusarium spp. isolates.</title>
        <authorList>
            <person name="Moolhuijzen P.M."/>
            <person name="Manners J.M."/>
            <person name="Wilcox S."/>
            <person name="Bellgard M.I."/>
            <person name="Gardiner D.M."/>
        </authorList>
    </citation>
    <scope>NUCLEOTIDE SEQUENCE</scope>
    <source>
        <strain evidence="1">CS3487</strain>
        <strain evidence="1">CS3487</strain>
    </source>
</reference>
<gene>
    <name evidence="1" type="ORF">BN848_0055910</name>
</gene>
<protein>
    <submittedName>
        <fullName evidence="1">WGS project CBME000000000 data, contig CS3487_c000912</fullName>
    </submittedName>
</protein>
<dbReference type="EMBL" id="CBME010000907">
    <property type="protein sequence ID" value="CEG02814.1"/>
    <property type="molecule type" value="Genomic_DNA"/>
</dbReference>
<evidence type="ECO:0000313" key="1">
    <source>
        <dbReference type="EMBL" id="CEG02814.1"/>
    </source>
</evidence>
<name>A0A096PDG7_FUSPS</name>